<accession>A0AC59EWL3</accession>
<sequence length="322" mass="37989">MSSLIIKYKPKELDDFNITDYMKELVNIYLDNKKLLFLIHGGTGYGKSSLINVILNKYYGNDKERINRNTININLLKEQGINYYRNELKNYCQINNLSNIKEKKTIVVDDLDLLNEQCQQIFNTFINNYENINFIISCNDKQKIKPTIINKLEMITIKNLTDDFIKITLDKIITNEDMIMDEKCKKLIIRASNTSIPNMINIIDKIKLISMDKKIDYNLLESVSCNITITDMRKYIDLCKENNLKESIKHILNMCNNGFSVIDILEEFFLYIKLYSELEDKYKYEIIKLICKYINIFHNIHEDSIELIFLTNNISKIFNPSN</sequence>
<evidence type="ECO:0000313" key="2">
    <source>
        <dbReference type="Proteomes" id="UP000204225"/>
    </source>
</evidence>
<protein>
    <submittedName>
        <fullName evidence="1">Replication factor C small subunit</fullName>
    </submittedName>
</protein>
<dbReference type="Proteomes" id="UP000204225">
    <property type="component" value="Segment"/>
</dbReference>
<evidence type="ECO:0000313" key="1">
    <source>
        <dbReference type="EMBL" id="AGM15347.1"/>
    </source>
</evidence>
<dbReference type="EMBL" id="KC662249">
    <property type="protein sequence ID" value="AGM15347.1"/>
    <property type="molecule type" value="Genomic_DNA"/>
</dbReference>
<reference evidence="1 2" key="1">
    <citation type="journal article" date="2013" name="Proc. Natl. Acad. Sci. U.S.A.">
        <title>Genome of Phaeocystis globosa virus PgV-16T highlights the common ancestry of the largest known DNA viruses infecting eukaryotes.</title>
        <authorList>
            <person name="Santini S."/>
            <person name="Jeudy S."/>
            <person name="Bartoli J."/>
            <person name="Poirot O."/>
            <person name="Lescot M."/>
            <person name="Abergel C."/>
            <person name="Barbe V."/>
            <person name="Wommack K.E."/>
            <person name="Noordeloos A.A."/>
            <person name="Brussaard C.P."/>
            <person name="Claverie J.M."/>
        </authorList>
    </citation>
    <scope>NUCLEOTIDE SEQUENCE [LARGE SCALE GENOMIC DNA]</scope>
    <source>
        <strain evidence="1 2">16T</strain>
    </source>
</reference>
<proteinExistence type="predicted"/>
<organism evidence="1 2">
    <name type="scientific">Phaeocystis globosa virus PgV-16T</name>
    <dbReference type="NCBI Taxonomy" id="3071227"/>
    <lineage>
        <taxon>Viruses</taxon>
        <taxon>Varidnaviria</taxon>
        <taxon>Bamfordvirae</taxon>
        <taxon>Nucleocytoviricota</taxon>
        <taxon>Megaviricetes</taxon>
        <taxon>Imitervirales</taxon>
        <taxon>Mesomimiviridae</taxon>
        <taxon>Tethysvirus</taxon>
        <taxon>Tethysvirus hollandense</taxon>
    </lineage>
</organism>
<keyword evidence="2" id="KW-1185">Reference proteome</keyword>
<gene>
    <name evidence="1" type="ORF">PGCG_00035</name>
</gene>
<name>A0AC59EWL3_9VIRU</name>